<evidence type="ECO:0000313" key="2">
    <source>
        <dbReference type="Proteomes" id="UP000886998"/>
    </source>
</evidence>
<name>A0A8X6IE65_9ARAC</name>
<evidence type="ECO:0008006" key="3">
    <source>
        <dbReference type="Google" id="ProtNLM"/>
    </source>
</evidence>
<dbReference type="AlphaFoldDB" id="A0A8X6IE65"/>
<proteinExistence type="predicted"/>
<accession>A0A8X6IE65</accession>
<organism evidence="1 2">
    <name type="scientific">Trichonephila inaurata madagascariensis</name>
    <dbReference type="NCBI Taxonomy" id="2747483"/>
    <lineage>
        <taxon>Eukaryota</taxon>
        <taxon>Metazoa</taxon>
        <taxon>Ecdysozoa</taxon>
        <taxon>Arthropoda</taxon>
        <taxon>Chelicerata</taxon>
        <taxon>Arachnida</taxon>
        <taxon>Araneae</taxon>
        <taxon>Araneomorphae</taxon>
        <taxon>Entelegynae</taxon>
        <taxon>Araneoidea</taxon>
        <taxon>Nephilidae</taxon>
        <taxon>Trichonephila</taxon>
        <taxon>Trichonephila inaurata</taxon>
    </lineage>
</organism>
<dbReference type="EMBL" id="BMAV01025199">
    <property type="protein sequence ID" value="GFS39421.1"/>
    <property type="molecule type" value="Genomic_DNA"/>
</dbReference>
<protein>
    <recommendedName>
        <fullName evidence="3">Transposase</fullName>
    </recommendedName>
</protein>
<reference evidence="1" key="1">
    <citation type="submission" date="2020-08" db="EMBL/GenBank/DDBJ databases">
        <title>Multicomponent nature underlies the extraordinary mechanical properties of spider dragline silk.</title>
        <authorList>
            <person name="Kono N."/>
            <person name="Nakamura H."/>
            <person name="Mori M."/>
            <person name="Yoshida Y."/>
            <person name="Ohtoshi R."/>
            <person name="Malay A.D."/>
            <person name="Moran D.A.P."/>
            <person name="Tomita M."/>
            <person name="Numata K."/>
            <person name="Arakawa K."/>
        </authorList>
    </citation>
    <scope>NUCLEOTIDE SEQUENCE</scope>
</reference>
<dbReference type="OrthoDB" id="6513831at2759"/>
<comment type="caution">
    <text evidence="1">The sequence shown here is derived from an EMBL/GenBank/DDBJ whole genome shotgun (WGS) entry which is preliminary data.</text>
</comment>
<evidence type="ECO:0000313" key="1">
    <source>
        <dbReference type="EMBL" id="GFS39421.1"/>
    </source>
</evidence>
<sequence>MTIAPKALPPASPPSSPTNMNAVLYVEVLTRERLLKPNIRVHPAIATNWWLHHDSAPSHTAFRIVEYLAQHNVTALPHPPTAPNWLCQIFFCSQE</sequence>
<gene>
    <name evidence="1" type="ORF">TNIN_261241</name>
</gene>
<dbReference type="Proteomes" id="UP000886998">
    <property type="component" value="Unassembled WGS sequence"/>
</dbReference>
<dbReference type="GO" id="GO:0003676">
    <property type="term" value="F:nucleic acid binding"/>
    <property type="evidence" value="ECO:0007669"/>
    <property type="project" value="InterPro"/>
</dbReference>
<keyword evidence="2" id="KW-1185">Reference proteome</keyword>
<dbReference type="InterPro" id="IPR036397">
    <property type="entry name" value="RNaseH_sf"/>
</dbReference>
<dbReference type="Gene3D" id="3.30.420.10">
    <property type="entry name" value="Ribonuclease H-like superfamily/Ribonuclease H"/>
    <property type="match status" value="1"/>
</dbReference>